<evidence type="ECO:0000256" key="1">
    <source>
        <dbReference type="SAM" id="MobiDB-lite"/>
    </source>
</evidence>
<accession>A0ABS1JX10</accession>
<keyword evidence="2" id="KW-0472">Membrane</keyword>
<keyword evidence="2" id="KW-1133">Transmembrane helix</keyword>
<keyword evidence="4" id="KW-1185">Reference proteome</keyword>
<feature type="region of interest" description="Disordered" evidence="1">
    <location>
        <begin position="1"/>
        <end position="33"/>
    </location>
</feature>
<organism evidence="3 4">
    <name type="scientific">Ramlibacter alkalitolerans</name>
    <dbReference type="NCBI Taxonomy" id="2039631"/>
    <lineage>
        <taxon>Bacteria</taxon>
        <taxon>Pseudomonadati</taxon>
        <taxon>Pseudomonadota</taxon>
        <taxon>Betaproteobacteria</taxon>
        <taxon>Burkholderiales</taxon>
        <taxon>Comamonadaceae</taxon>
        <taxon>Ramlibacter</taxon>
    </lineage>
</organism>
<protein>
    <submittedName>
        <fullName evidence="3">Uncharacterized protein</fullName>
    </submittedName>
</protein>
<name>A0ABS1JX10_9BURK</name>
<dbReference type="EMBL" id="JAEQND010000021">
    <property type="protein sequence ID" value="MBL0428676.1"/>
    <property type="molecule type" value="Genomic_DNA"/>
</dbReference>
<gene>
    <name evidence="3" type="ORF">JI746_26450</name>
</gene>
<dbReference type="Proteomes" id="UP000622707">
    <property type="component" value="Unassembled WGS sequence"/>
</dbReference>
<dbReference type="RefSeq" id="WP_201693314.1">
    <property type="nucleotide sequence ID" value="NZ_JAEQND010000021.1"/>
</dbReference>
<evidence type="ECO:0000313" key="4">
    <source>
        <dbReference type="Proteomes" id="UP000622707"/>
    </source>
</evidence>
<keyword evidence="2" id="KW-0812">Transmembrane</keyword>
<evidence type="ECO:0000313" key="3">
    <source>
        <dbReference type="EMBL" id="MBL0428676.1"/>
    </source>
</evidence>
<reference evidence="3 4" key="1">
    <citation type="journal article" date="2017" name="Int. J. Syst. Evol. Microbiol.">
        <title>Ramlibacter alkalitolerans sp. nov., alkali-tolerant bacterium isolated from soil of ginseng.</title>
        <authorList>
            <person name="Lee D.H."/>
            <person name="Cha C.J."/>
        </authorList>
    </citation>
    <scope>NUCLEOTIDE SEQUENCE [LARGE SCALE GENOMIC DNA]</scope>
    <source>
        <strain evidence="3 4">KACC 19305</strain>
    </source>
</reference>
<feature type="transmembrane region" description="Helical" evidence="2">
    <location>
        <begin position="39"/>
        <end position="60"/>
    </location>
</feature>
<feature type="compositionally biased region" description="Basic residues" evidence="1">
    <location>
        <begin position="9"/>
        <end position="20"/>
    </location>
</feature>
<proteinExistence type="predicted"/>
<evidence type="ECO:0000256" key="2">
    <source>
        <dbReference type="SAM" id="Phobius"/>
    </source>
</evidence>
<comment type="caution">
    <text evidence="3">The sequence shown here is derived from an EMBL/GenBank/DDBJ whole genome shotgun (WGS) entry which is preliminary data.</text>
</comment>
<sequence>MVEHDKVLRHGLQHAARGRARSSEPTPEPEEGSMLVSPAFWLGGLLSILIWVSLAAFFGFL</sequence>